<feature type="domain" description="CGL160/ATPI" evidence="6">
    <location>
        <begin position="93"/>
        <end position="153"/>
    </location>
</feature>
<feature type="transmembrane region" description="Helical" evidence="5">
    <location>
        <begin position="101"/>
        <end position="120"/>
    </location>
</feature>
<keyword evidence="3 5" id="KW-1133">Transmembrane helix</keyword>
<evidence type="ECO:0000313" key="7">
    <source>
        <dbReference type="EnsemblPlants" id="Kaladp0011s0872.1.v1.1"/>
    </source>
</evidence>
<evidence type="ECO:0000256" key="5">
    <source>
        <dbReference type="SAM" id="Phobius"/>
    </source>
</evidence>
<accession>A0A7N0RIS1</accession>
<keyword evidence="2 5" id="KW-0812">Transmembrane</keyword>
<dbReference type="Pfam" id="PF24763">
    <property type="entry name" value="CGL160_C"/>
    <property type="match status" value="1"/>
</dbReference>
<dbReference type="PANTHER" id="PTHR34118:SF1">
    <property type="entry name" value="NF-KAPPA-B INHIBITOR-LIKE PROTEIN"/>
    <property type="match status" value="1"/>
</dbReference>
<dbReference type="Gramene" id="Kaladp0011s0872.1.v1.1">
    <property type="protein sequence ID" value="Kaladp0011s0872.1.v1.1"/>
    <property type="gene ID" value="Kaladp0011s0872.v1.1"/>
</dbReference>
<evidence type="ECO:0000259" key="6">
    <source>
        <dbReference type="Pfam" id="PF24763"/>
    </source>
</evidence>
<dbReference type="EnsemblPlants" id="Kaladp0011s0872.1.v1.1">
    <property type="protein sequence ID" value="Kaladp0011s0872.1.v1.1"/>
    <property type="gene ID" value="Kaladp0011s0872.v1.1"/>
</dbReference>
<dbReference type="InterPro" id="IPR056309">
    <property type="entry name" value="CGL160/ATPI_dom"/>
</dbReference>
<reference evidence="7" key="1">
    <citation type="submission" date="2021-01" db="UniProtKB">
        <authorList>
            <consortium name="EnsemblPlants"/>
        </authorList>
    </citation>
    <scope>IDENTIFICATION</scope>
</reference>
<dbReference type="OMA" id="FGMFAYK"/>
<proteinExistence type="predicted"/>
<evidence type="ECO:0000256" key="4">
    <source>
        <dbReference type="ARBA" id="ARBA00023136"/>
    </source>
</evidence>
<feature type="transmembrane region" description="Helical" evidence="5">
    <location>
        <begin position="126"/>
        <end position="142"/>
    </location>
</feature>
<dbReference type="AlphaFoldDB" id="A0A7N0RIS1"/>
<evidence type="ECO:0000256" key="2">
    <source>
        <dbReference type="ARBA" id="ARBA00022692"/>
    </source>
</evidence>
<evidence type="ECO:0000313" key="8">
    <source>
        <dbReference type="Proteomes" id="UP000594263"/>
    </source>
</evidence>
<organism evidence="7 8">
    <name type="scientific">Kalanchoe fedtschenkoi</name>
    <name type="common">Lavender scallops</name>
    <name type="synonym">South American air plant</name>
    <dbReference type="NCBI Taxonomy" id="63787"/>
    <lineage>
        <taxon>Eukaryota</taxon>
        <taxon>Viridiplantae</taxon>
        <taxon>Streptophyta</taxon>
        <taxon>Embryophyta</taxon>
        <taxon>Tracheophyta</taxon>
        <taxon>Spermatophyta</taxon>
        <taxon>Magnoliopsida</taxon>
        <taxon>eudicotyledons</taxon>
        <taxon>Gunneridae</taxon>
        <taxon>Pentapetalae</taxon>
        <taxon>Saxifragales</taxon>
        <taxon>Crassulaceae</taxon>
        <taxon>Kalanchoe</taxon>
    </lineage>
</organism>
<dbReference type="Proteomes" id="UP000594263">
    <property type="component" value="Unplaced"/>
</dbReference>
<keyword evidence="4 5" id="KW-0472">Membrane</keyword>
<keyword evidence="8" id="KW-1185">Reference proteome</keyword>
<name>A0A7N0RIS1_KALFE</name>
<comment type="subcellular location">
    <subcellularLocation>
        <location evidence="1">Membrane</location>
        <topology evidence="1">Multi-pass membrane protein</topology>
    </subcellularLocation>
</comment>
<evidence type="ECO:0000256" key="3">
    <source>
        <dbReference type="ARBA" id="ARBA00022989"/>
    </source>
</evidence>
<dbReference type="PANTHER" id="PTHR34118">
    <property type="entry name" value="NF-KAPPA-B INHIBITOR-LIKE PROTEIN-RELATED"/>
    <property type="match status" value="1"/>
</dbReference>
<protein>
    <recommendedName>
        <fullName evidence="6">CGL160/ATPI domain-containing protein</fullName>
    </recommendedName>
</protein>
<sequence>MYLKEREENGDFISSVSDKIWLRDVMKVMDMGLGSDQEEAREDGDEYDDNGFLKLAPTKEWLLGERSAPYNKKARAKAMQDNSDRRKKLNLLKYDALKRELLLLSLGIGTACSGYCLVVFSVQAAISYATGVLLSCLYLQLLSKYTDNITKDDVPDIFMKKKTNKIGIRTAALVQVYRDNEDLQFIFPDTSEDP</sequence>
<dbReference type="GO" id="GO:0016020">
    <property type="term" value="C:membrane"/>
    <property type="evidence" value="ECO:0007669"/>
    <property type="project" value="UniProtKB-SubCell"/>
</dbReference>
<evidence type="ECO:0000256" key="1">
    <source>
        <dbReference type="ARBA" id="ARBA00004141"/>
    </source>
</evidence>